<keyword evidence="2" id="KW-1185">Reference proteome</keyword>
<proteinExistence type="predicted"/>
<reference evidence="1" key="1">
    <citation type="submission" date="2021-01" db="EMBL/GenBank/DDBJ databases">
        <title>Genomic Encyclopedia of Type Strains, Phase IV (KMG-IV): sequencing the most valuable type-strain genomes for metagenomic binning, comparative biology and taxonomic classification.</title>
        <authorList>
            <person name="Goeker M."/>
        </authorList>
    </citation>
    <scope>NUCLEOTIDE SEQUENCE</scope>
    <source>
        <strain evidence="1">DSM 25523</strain>
    </source>
</reference>
<dbReference type="RefSeq" id="WP_204518947.1">
    <property type="nucleotide sequence ID" value="NZ_BAABIN010000012.1"/>
</dbReference>
<sequence length="165" mass="19110">MRAAEVLEALRRYHGPAGREWAFFEELRAGTGYGPKSEQRFDAWAINLWPSKGMMRRCYEIKVSRSDFLHELRNPEKRQKGLELSNEFYFVTPAGLVDPNEIPEETGLIEVREMGCRIVKKAPYRTVTDPPLSFLATIARRAVEYEQTATELRKYIRNMEGAAHE</sequence>
<protein>
    <submittedName>
        <fullName evidence="1">Uncharacterized protein</fullName>
    </submittedName>
</protein>
<gene>
    <name evidence="1" type="ORF">JOD01_002853</name>
</gene>
<dbReference type="Proteomes" id="UP000717624">
    <property type="component" value="Unassembled WGS sequence"/>
</dbReference>
<dbReference type="AlphaFoldDB" id="A0A939BVY7"/>
<comment type="caution">
    <text evidence="1">The sequence shown here is derived from an EMBL/GenBank/DDBJ whole genome shotgun (WGS) entry which is preliminary data.</text>
</comment>
<evidence type="ECO:0000313" key="1">
    <source>
        <dbReference type="EMBL" id="MBM7591226.1"/>
    </source>
</evidence>
<organism evidence="1 2">
    <name type="scientific">Brevibacillus fulvus</name>
    <dbReference type="NCBI Taxonomy" id="1125967"/>
    <lineage>
        <taxon>Bacteria</taxon>
        <taxon>Bacillati</taxon>
        <taxon>Bacillota</taxon>
        <taxon>Bacilli</taxon>
        <taxon>Bacillales</taxon>
        <taxon>Paenibacillaceae</taxon>
        <taxon>Brevibacillus</taxon>
    </lineage>
</organism>
<dbReference type="EMBL" id="JAFBEB010000010">
    <property type="protein sequence ID" value="MBM7591226.1"/>
    <property type="molecule type" value="Genomic_DNA"/>
</dbReference>
<name>A0A939BVY7_9BACL</name>
<evidence type="ECO:0000313" key="2">
    <source>
        <dbReference type="Proteomes" id="UP000717624"/>
    </source>
</evidence>
<accession>A0A939BVY7</accession>